<feature type="chain" id="PRO_5013464709" description="Lipoprotein" evidence="7">
    <location>
        <begin position="32"/>
        <end position="274"/>
    </location>
</feature>
<proteinExistence type="inferred from homology"/>
<reference evidence="8 9" key="1">
    <citation type="journal article" date="2015" name="Genome Announc.">
        <title>Expanding the biotechnology potential of lactobacilli through comparative genomics of 213 strains and associated genera.</title>
        <authorList>
            <person name="Sun Z."/>
            <person name="Harris H.M."/>
            <person name="McCann A."/>
            <person name="Guo C."/>
            <person name="Argimon S."/>
            <person name="Zhang W."/>
            <person name="Yang X."/>
            <person name="Jeffery I.B."/>
            <person name="Cooney J.C."/>
            <person name="Kagawa T.F."/>
            <person name="Liu W."/>
            <person name="Song Y."/>
            <person name="Salvetti E."/>
            <person name="Wrobel A."/>
            <person name="Rasinkangas P."/>
            <person name="Parkhill J."/>
            <person name="Rea M.C."/>
            <person name="O'Sullivan O."/>
            <person name="Ritari J."/>
            <person name="Douillard F.P."/>
            <person name="Paul Ross R."/>
            <person name="Yang R."/>
            <person name="Briner A.E."/>
            <person name="Felis G.E."/>
            <person name="de Vos W.M."/>
            <person name="Barrangou R."/>
            <person name="Klaenhammer T.R."/>
            <person name="Caufield P.W."/>
            <person name="Cui Y."/>
            <person name="Zhang H."/>
            <person name="O'Toole P.W."/>
        </authorList>
    </citation>
    <scope>NUCLEOTIDE SEQUENCE [LARGE SCALE GENOMIC DNA]</scope>
    <source>
        <strain evidence="8 9">DSM 15707</strain>
    </source>
</reference>
<dbReference type="KEGG" id="lol:LACOL_1652"/>
<dbReference type="OrthoDB" id="9812878at2"/>
<dbReference type="GO" id="GO:0016020">
    <property type="term" value="C:membrane"/>
    <property type="evidence" value="ECO:0007669"/>
    <property type="project" value="UniProtKB-SubCell"/>
</dbReference>
<protein>
    <recommendedName>
        <fullName evidence="6">Lipoprotein</fullName>
    </recommendedName>
</protein>
<evidence type="ECO:0000313" key="9">
    <source>
        <dbReference type="Proteomes" id="UP000051697"/>
    </source>
</evidence>
<evidence type="ECO:0000256" key="2">
    <source>
        <dbReference type="ARBA" id="ARBA00022729"/>
    </source>
</evidence>
<keyword evidence="5 6" id="KW-0449">Lipoprotein</keyword>
<dbReference type="RefSeq" id="WP_057889130.1">
    <property type="nucleotide sequence ID" value="NZ_AZFE01000002.1"/>
</dbReference>
<comment type="similarity">
    <text evidence="6">Belongs to the nlpA lipoprotein family.</text>
</comment>
<dbReference type="EMBL" id="AZFE01000002">
    <property type="protein sequence ID" value="KRL58098.1"/>
    <property type="molecule type" value="Genomic_DNA"/>
</dbReference>
<dbReference type="PATRIC" id="fig|1423778.4.peg.187"/>
<keyword evidence="9" id="KW-1185">Reference proteome</keyword>
<dbReference type="PIRSF" id="PIRSF002854">
    <property type="entry name" value="MetQ"/>
    <property type="match status" value="1"/>
</dbReference>
<sequence>MSIYKKLISFTGLALIALGIGLTASSNTVSANTTVKIGISGSDHRTWNAAEKKLKNEGITLKFVSFSDYNQPNTALKNGDIDLNAFQTKYFLDDWKKTHNAKLTAIGKTEIAPMALYSSKYKKVSQIKKGDTITISNDATNEGRALTLLQNAGLIKIKNTTLPTVSDITENKLNLNIKAVDSAQTAHSLGDVAAAVVNNGVASDSGLKIKNALYAEKVNKQSKPYINVIAAQTKDKNNKTYKKVVAAFQTNATKKIIKKISNNSEVPAWDIKLK</sequence>
<comment type="caution">
    <text evidence="8">The sequence shown here is derived from an EMBL/GenBank/DDBJ whole genome shotgun (WGS) entry which is preliminary data.</text>
</comment>
<organism evidence="8 9">
    <name type="scientific">Paucilactobacillus oligofermentans DSM 15707 = LMG 22743</name>
    <dbReference type="NCBI Taxonomy" id="1423778"/>
    <lineage>
        <taxon>Bacteria</taxon>
        <taxon>Bacillati</taxon>
        <taxon>Bacillota</taxon>
        <taxon>Bacilli</taxon>
        <taxon>Lactobacillales</taxon>
        <taxon>Lactobacillaceae</taxon>
        <taxon>Paucilactobacillus</taxon>
    </lineage>
</organism>
<evidence type="ECO:0000313" key="8">
    <source>
        <dbReference type="EMBL" id="KRL58098.1"/>
    </source>
</evidence>
<evidence type="ECO:0000256" key="4">
    <source>
        <dbReference type="ARBA" id="ARBA00023139"/>
    </source>
</evidence>
<keyword evidence="3" id="KW-0472">Membrane</keyword>
<dbReference type="Proteomes" id="UP000051697">
    <property type="component" value="Unassembled WGS sequence"/>
</dbReference>
<accession>A0A0R1RV17</accession>
<dbReference type="SUPFAM" id="SSF53850">
    <property type="entry name" value="Periplasmic binding protein-like II"/>
    <property type="match status" value="1"/>
</dbReference>
<keyword evidence="4" id="KW-0564">Palmitate</keyword>
<evidence type="ECO:0000256" key="5">
    <source>
        <dbReference type="ARBA" id="ARBA00023288"/>
    </source>
</evidence>
<feature type="signal peptide" evidence="7">
    <location>
        <begin position="1"/>
        <end position="31"/>
    </location>
</feature>
<dbReference type="Pfam" id="PF03180">
    <property type="entry name" value="Lipoprotein_9"/>
    <property type="match status" value="1"/>
</dbReference>
<gene>
    <name evidence="8" type="ORF">FC70_GL000171</name>
</gene>
<dbReference type="InterPro" id="IPR004872">
    <property type="entry name" value="Lipoprotein_NlpA"/>
</dbReference>
<evidence type="ECO:0000256" key="3">
    <source>
        <dbReference type="ARBA" id="ARBA00023136"/>
    </source>
</evidence>
<dbReference type="Gene3D" id="3.40.190.10">
    <property type="entry name" value="Periplasmic binding protein-like II"/>
    <property type="match status" value="2"/>
</dbReference>
<keyword evidence="2 7" id="KW-0732">Signal</keyword>
<evidence type="ECO:0000256" key="1">
    <source>
        <dbReference type="ARBA" id="ARBA00004635"/>
    </source>
</evidence>
<dbReference type="STRING" id="1423778.FC70_GL000171"/>
<dbReference type="PANTHER" id="PTHR30429">
    <property type="entry name" value="D-METHIONINE-BINDING LIPOPROTEIN METQ"/>
    <property type="match status" value="1"/>
</dbReference>
<dbReference type="PANTHER" id="PTHR30429:SF3">
    <property type="entry name" value="LIPOPROTEIN"/>
    <property type="match status" value="1"/>
</dbReference>
<comment type="subcellular location">
    <subcellularLocation>
        <location evidence="1">Membrane</location>
        <topology evidence="1">Lipid-anchor</topology>
    </subcellularLocation>
</comment>
<evidence type="ECO:0000256" key="6">
    <source>
        <dbReference type="PIRNR" id="PIRNR002854"/>
    </source>
</evidence>
<name>A0A0R1RV17_9LACO</name>
<evidence type="ECO:0000256" key="7">
    <source>
        <dbReference type="SAM" id="SignalP"/>
    </source>
</evidence>
<dbReference type="AlphaFoldDB" id="A0A0R1RV17"/>